<feature type="transmembrane region" description="Helical" evidence="15">
    <location>
        <begin position="656"/>
        <end position="674"/>
    </location>
</feature>
<evidence type="ECO:0000256" key="11">
    <source>
        <dbReference type="ARBA" id="ARBA00023286"/>
    </source>
</evidence>
<dbReference type="CDD" id="cd19990">
    <property type="entry name" value="PBP1_GABAb_receptor_plant"/>
    <property type="match status" value="1"/>
</dbReference>
<comment type="similarity">
    <text evidence="2 13">Belongs to the glutamate-gated ion channel (TC 1.A.10.1) family.</text>
</comment>
<evidence type="ECO:0000259" key="16">
    <source>
        <dbReference type="SMART" id="SM00079"/>
    </source>
</evidence>
<evidence type="ECO:0000256" key="1">
    <source>
        <dbReference type="ARBA" id="ARBA00004141"/>
    </source>
</evidence>
<dbReference type="PANTHER" id="PTHR18966">
    <property type="entry name" value="IONOTROPIC GLUTAMATE RECEPTOR"/>
    <property type="match status" value="1"/>
</dbReference>
<evidence type="ECO:0000256" key="2">
    <source>
        <dbReference type="ARBA" id="ARBA00008685"/>
    </source>
</evidence>
<dbReference type="PIRSF" id="PIRSF037090">
    <property type="entry name" value="Iontro_Glu-like_rcpt_pln"/>
    <property type="match status" value="1"/>
</dbReference>
<evidence type="ECO:0000256" key="9">
    <source>
        <dbReference type="ARBA" id="ARBA00023170"/>
    </source>
</evidence>
<dbReference type="GO" id="GO:0016020">
    <property type="term" value="C:membrane"/>
    <property type="evidence" value="ECO:0007669"/>
    <property type="project" value="UniProtKB-SubCell"/>
</dbReference>
<sequence length="914" mass="101899">MSKDSKKIILTNQPSSSSSSSLGTPLPINNRFTPLSPFSSRPRSPAPISFRPPYSSKSPRQDVIFKIAIKVVRDVIFKISIKVARDTHPKAQADPPYLEVPVGVILDMGSRVGKTLMSCISIAVSEFYADNSHYKTRIVLHSRDTHGEPIHALSAAINLMEKPKVQAILGSQSEAEAKLLAVLGDQVSVPILSFSPIPSSNRHPYFLQITQDETAQVEAISSMALSYGWKNVIVIFEDTENGRDMATFMSNFLQEKRVTVTYMSPISTSASNEVLQEELHKLSNMQTKLYIIHASHSLALHIFKNAKCLGMMDAGYKWIVTSKTMDLMDFMDDEDMEFMQGVVGLKSYVPQSKDLKKLTLKYHVMELKDINAYAISAYDGVSALAMAVEKTQSVLKLNTQDLPTNGSAQWGIILLNQLLRISFDGLSGDFKFMNAKVMTQVLEIINVIGKEEVKVGFWTADASYTKKIGKVNSFPHDGLESIVWPGDILNNPTHRMLQVTSRRLRIGTPVKSRSGNLFQVKHDIQTNSTSVSGFCYDVFVAAVRAFDPYVDFEFIPFLPHEGNYNDLIYQVYLGEFDAAIGDITITSNRSLYVDFTLPYTDLGLATLTRNADASMWIFMKPLSSDLWIVSGCFFILIGFVIWILEHGTNDEFQGSLIQQIGTTLWFAFSTVVFAHRQKLESNLSRFVITVWLFVVLVLVSSYTATLSSLLTVEQIQLASNRGLIGYHHNIPIQLGVIVRNMNFKDTRLKPYNTLEEIADALTRGSKKGGVDAIVDEIPYIKEFLAHYSSGYSMVVSKDITNGFGFVFPKGSPFTAKISTQIAKLREEGTLQMLQEKCFGQKSDSKSPPALNILNFKGLRGLFFISGVSMVVSLFLFMVYCTHEKLHSAFENAMLAGGKLAFILRFLLPKSAIRS</sequence>
<dbReference type="InterPro" id="IPR044440">
    <property type="entry name" value="GABAb_receptor_plant_PBP1"/>
</dbReference>
<feature type="compositionally biased region" description="Low complexity" evidence="14">
    <location>
        <begin position="31"/>
        <end position="53"/>
    </location>
</feature>
<feature type="transmembrane region" description="Helical" evidence="15">
    <location>
        <begin position="626"/>
        <end position="644"/>
    </location>
</feature>
<protein>
    <recommendedName>
        <fullName evidence="13">Glutamate receptor</fullName>
    </recommendedName>
</protein>
<feature type="transmembrane region" description="Helical" evidence="15">
    <location>
        <begin position="860"/>
        <end position="879"/>
    </location>
</feature>
<evidence type="ECO:0000313" key="17">
    <source>
        <dbReference type="EMBL" id="KAD4584307.1"/>
    </source>
</evidence>
<dbReference type="InterPro" id="IPR001320">
    <property type="entry name" value="Iontro_rcpt_C"/>
</dbReference>
<reference evidence="17 18" key="1">
    <citation type="submission" date="2019-05" db="EMBL/GenBank/DDBJ databases">
        <title>Mikania micrantha, genome provides insights into the molecular mechanism of rapid growth.</title>
        <authorList>
            <person name="Liu B."/>
        </authorList>
    </citation>
    <scope>NUCLEOTIDE SEQUENCE [LARGE SCALE GENOMIC DNA]</scope>
    <source>
        <strain evidence="17">NLD-2019</strain>
        <tissue evidence="17">Leaf</tissue>
    </source>
</reference>
<dbReference type="SUPFAM" id="SSF53850">
    <property type="entry name" value="Periplasmic binding protein-like II"/>
    <property type="match status" value="1"/>
</dbReference>
<feature type="region of interest" description="Disordered" evidence="14">
    <location>
        <begin position="1"/>
        <end position="58"/>
    </location>
</feature>
<keyword evidence="18" id="KW-1185">Reference proteome</keyword>
<comment type="subcellular location">
    <subcellularLocation>
        <location evidence="1">Membrane</location>
        <topology evidence="1">Multi-pass membrane protein</topology>
    </subcellularLocation>
</comment>
<dbReference type="Pfam" id="PF01094">
    <property type="entry name" value="ANF_receptor"/>
    <property type="match status" value="1"/>
</dbReference>
<evidence type="ECO:0000256" key="4">
    <source>
        <dbReference type="ARBA" id="ARBA00022692"/>
    </source>
</evidence>
<evidence type="ECO:0000256" key="14">
    <source>
        <dbReference type="SAM" id="MobiDB-lite"/>
    </source>
</evidence>
<evidence type="ECO:0000256" key="6">
    <source>
        <dbReference type="ARBA" id="ARBA00022989"/>
    </source>
</evidence>
<keyword evidence="10" id="KW-0325">Glycoprotein</keyword>
<dbReference type="InterPro" id="IPR001828">
    <property type="entry name" value="ANF_lig-bd_rcpt"/>
</dbReference>
<keyword evidence="3 13" id="KW-0813">Transport</keyword>
<evidence type="ECO:0000256" key="7">
    <source>
        <dbReference type="ARBA" id="ARBA00023065"/>
    </source>
</evidence>
<evidence type="ECO:0000256" key="13">
    <source>
        <dbReference type="PIRNR" id="PIRNR037090"/>
    </source>
</evidence>
<dbReference type="Pfam" id="PF10613">
    <property type="entry name" value="Lig_chan-Glu_bd"/>
    <property type="match status" value="1"/>
</dbReference>
<gene>
    <name evidence="17" type="ORF">E3N88_21908</name>
</gene>
<dbReference type="InterPro" id="IPR028082">
    <property type="entry name" value="Peripla_BP_I"/>
</dbReference>
<evidence type="ECO:0000256" key="5">
    <source>
        <dbReference type="ARBA" id="ARBA00022729"/>
    </source>
</evidence>
<dbReference type="Pfam" id="PF00060">
    <property type="entry name" value="Lig_chan"/>
    <property type="match status" value="1"/>
</dbReference>
<dbReference type="Gene3D" id="1.10.287.70">
    <property type="match status" value="1"/>
</dbReference>
<dbReference type="FunFam" id="3.40.50.2300:FF:000081">
    <property type="entry name" value="Glutamate receptor"/>
    <property type="match status" value="1"/>
</dbReference>
<dbReference type="AlphaFoldDB" id="A0A5N6NAH6"/>
<dbReference type="FunFam" id="1.10.287.70:FF:000037">
    <property type="entry name" value="Glutamate receptor"/>
    <property type="match status" value="1"/>
</dbReference>
<dbReference type="OrthoDB" id="5984008at2759"/>
<dbReference type="InterPro" id="IPR015683">
    <property type="entry name" value="Ionotropic_Glu_rcpt"/>
</dbReference>
<keyword evidence="6 15" id="KW-1133">Transmembrane helix</keyword>
<comment type="caution">
    <text evidence="17">The sequence shown here is derived from an EMBL/GenBank/DDBJ whole genome shotgun (WGS) entry which is preliminary data.</text>
</comment>
<evidence type="ECO:0000313" key="18">
    <source>
        <dbReference type="Proteomes" id="UP000326396"/>
    </source>
</evidence>
<dbReference type="Proteomes" id="UP000326396">
    <property type="component" value="Linkage Group LG2"/>
</dbReference>
<keyword evidence="4 15" id="KW-0812">Transmembrane</keyword>
<dbReference type="EMBL" id="SZYD01000012">
    <property type="protein sequence ID" value="KAD4584307.1"/>
    <property type="molecule type" value="Genomic_DNA"/>
</dbReference>
<dbReference type="Gene3D" id="3.40.190.10">
    <property type="entry name" value="Periplasmic binding protein-like II"/>
    <property type="match status" value="2"/>
</dbReference>
<keyword evidence="12 13" id="KW-0407">Ion channel</keyword>
<name>A0A5N6NAH6_9ASTR</name>
<evidence type="ECO:0000256" key="12">
    <source>
        <dbReference type="ARBA" id="ARBA00023303"/>
    </source>
</evidence>
<keyword evidence="5" id="KW-0732">Signal</keyword>
<keyword evidence="8 13" id="KW-0472">Membrane</keyword>
<organism evidence="17 18">
    <name type="scientific">Mikania micrantha</name>
    <name type="common">bitter vine</name>
    <dbReference type="NCBI Taxonomy" id="192012"/>
    <lineage>
        <taxon>Eukaryota</taxon>
        <taxon>Viridiplantae</taxon>
        <taxon>Streptophyta</taxon>
        <taxon>Embryophyta</taxon>
        <taxon>Tracheophyta</taxon>
        <taxon>Spermatophyta</taxon>
        <taxon>Magnoliopsida</taxon>
        <taxon>eudicotyledons</taxon>
        <taxon>Gunneridae</taxon>
        <taxon>Pentapetalae</taxon>
        <taxon>asterids</taxon>
        <taxon>campanulids</taxon>
        <taxon>Asterales</taxon>
        <taxon>Asteraceae</taxon>
        <taxon>Asteroideae</taxon>
        <taxon>Heliantheae alliance</taxon>
        <taxon>Eupatorieae</taxon>
        <taxon>Mikania</taxon>
    </lineage>
</organism>
<dbReference type="GO" id="GO:0015276">
    <property type="term" value="F:ligand-gated monoatomic ion channel activity"/>
    <property type="evidence" value="ECO:0007669"/>
    <property type="project" value="InterPro"/>
</dbReference>
<dbReference type="InterPro" id="IPR019594">
    <property type="entry name" value="Glu/Gly-bd"/>
</dbReference>
<proteinExistence type="inferred from homology"/>
<comment type="function">
    <text evidence="13">Glutamate-gated receptor that probably acts as non-selective cation channel.</text>
</comment>
<feature type="transmembrane region" description="Helical" evidence="15">
    <location>
        <begin position="686"/>
        <end position="704"/>
    </location>
</feature>
<accession>A0A5N6NAH6</accession>
<keyword evidence="9 13" id="KW-0675">Receptor</keyword>
<evidence type="ECO:0000256" key="10">
    <source>
        <dbReference type="ARBA" id="ARBA00023180"/>
    </source>
</evidence>
<dbReference type="SUPFAM" id="SSF53822">
    <property type="entry name" value="Periplasmic binding protein-like I"/>
    <property type="match status" value="1"/>
</dbReference>
<dbReference type="InterPro" id="IPR017103">
    <property type="entry name" value="Iontropic_Glu_rcpt_pln"/>
</dbReference>
<keyword evidence="7 13" id="KW-0406">Ion transport</keyword>
<evidence type="ECO:0000256" key="15">
    <source>
        <dbReference type="SAM" id="Phobius"/>
    </source>
</evidence>
<dbReference type="SMART" id="SM00079">
    <property type="entry name" value="PBPe"/>
    <property type="match status" value="1"/>
</dbReference>
<feature type="domain" description="Ionotropic glutamate receptor C-terminal" evidence="16">
    <location>
        <begin position="503"/>
        <end position="840"/>
    </location>
</feature>
<evidence type="ECO:0000256" key="8">
    <source>
        <dbReference type="ARBA" id="ARBA00023136"/>
    </source>
</evidence>
<keyword evidence="11 13" id="KW-1071">Ligand-gated ion channel</keyword>
<evidence type="ECO:0000256" key="3">
    <source>
        <dbReference type="ARBA" id="ARBA00022448"/>
    </source>
</evidence>
<dbReference type="Gene3D" id="3.40.50.2300">
    <property type="match status" value="2"/>
</dbReference>